<protein>
    <submittedName>
        <fullName evidence="1">Uncharacterized protein</fullName>
    </submittedName>
</protein>
<organism evidence="1 2">
    <name type="scientific">Candidatus Cryptobacteroides faecipullorum</name>
    <dbReference type="NCBI Taxonomy" id="2840764"/>
    <lineage>
        <taxon>Bacteria</taxon>
        <taxon>Pseudomonadati</taxon>
        <taxon>Bacteroidota</taxon>
        <taxon>Bacteroidia</taxon>
        <taxon>Bacteroidales</taxon>
        <taxon>Candidatus Cryptobacteroides</taxon>
    </lineage>
</organism>
<reference evidence="1" key="1">
    <citation type="submission" date="2020-10" db="EMBL/GenBank/DDBJ databases">
        <authorList>
            <person name="Gilroy R."/>
        </authorList>
    </citation>
    <scope>NUCLEOTIDE SEQUENCE</scope>
    <source>
        <strain evidence="1">B1-15692</strain>
    </source>
</reference>
<dbReference type="Proteomes" id="UP000823660">
    <property type="component" value="Unassembled WGS sequence"/>
</dbReference>
<evidence type="ECO:0000313" key="2">
    <source>
        <dbReference type="Proteomes" id="UP000823660"/>
    </source>
</evidence>
<accession>A0A9D9I6W9</accession>
<sequence length="62" mass="6743">MPGGRQEKLPGTLSREFRARWEAEKDTCHAFAGIPCQVDGGEEAPGTLLRGNRARWTAGSDT</sequence>
<dbReference type="EMBL" id="JADIMH010000007">
    <property type="protein sequence ID" value="MBO8466374.1"/>
    <property type="molecule type" value="Genomic_DNA"/>
</dbReference>
<reference evidence="1" key="2">
    <citation type="journal article" date="2021" name="PeerJ">
        <title>Extensive microbial diversity within the chicken gut microbiome revealed by metagenomics and culture.</title>
        <authorList>
            <person name="Gilroy R."/>
            <person name="Ravi A."/>
            <person name="Getino M."/>
            <person name="Pursley I."/>
            <person name="Horton D.L."/>
            <person name="Alikhan N.F."/>
            <person name="Baker D."/>
            <person name="Gharbi K."/>
            <person name="Hall N."/>
            <person name="Watson M."/>
            <person name="Adriaenssens E.M."/>
            <person name="Foster-Nyarko E."/>
            <person name="Jarju S."/>
            <person name="Secka A."/>
            <person name="Antonio M."/>
            <person name="Oren A."/>
            <person name="Chaudhuri R.R."/>
            <person name="La Ragione R."/>
            <person name="Hildebrand F."/>
            <person name="Pallen M.J."/>
        </authorList>
    </citation>
    <scope>NUCLEOTIDE SEQUENCE</scope>
    <source>
        <strain evidence="1">B1-15692</strain>
    </source>
</reference>
<gene>
    <name evidence="1" type="ORF">IAB99_01250</name>
</gene>
<name>A0A9D9I6W9_9BACT</name>
<comment type="caution">
    <text evidence="1">The sequence shown here is derived from an EMBL/GenBank/DDBJ whole genome shotgun (WGS) entry which is preliminary data.</text>
</comment>
<evidence type="ECO:0000313" key="1">
    <source>
        <dbReference type="EMBL" id="MBO8466374.1"/>
    </source>
</evidence>
<dbReference type="AlphaFoldDB" id="A0A9D9I6W9"/>
<proteinExistence type="predicted"/>